<feature type="transmembrane region" description="Helical" evidence="1">
    <location>
        <begin position="155"/>
        <end position="176"/>
    </location>
</feature>
<reference evidence="2 3" key="1">
    <citation type="journal article" date="2010" name="J. Bacteriol.">
        <title>Genome sequences of Pelagibaca bermudensis HTCC2601T and Maritimibacter alkaliphilus HTCC2654T, the type strains of two marine Roseobacter genera.</title>
        <authorList>
            <person name="Thrash J.C."/>
            <person name="Cho J.C."/>
            <person name="Ferriera S."/>
            <person name="Johnson J."/>
            <person name="Vergin K.L."/>
            <person name="Giovannoni S.J."/>
        </authorList>
    </citation>
    <scope>NUCLEOTIDE SEQUENCE [LARGE SCALE GENOMIC DNA]</scope>
    <source>
        <strain evidence="2 3">HTCC2654</strain>
    </source>
</reference>
<evidence type="ECO:0000256" key="1">
    <source>
        <dbReference type="SAM" id="Phobius"/>
    </source>
</evidence>
<dbReference type="STRING" id="314271.RB2654_18166"/>
<evidence type="ECO:0000313" key="3">
    <source>
        <dbReference type="Proteomes" id="UP000002931"/>
    </source>
</evidence>
<dbReference type="RefSeq" id="WP_008334221.1">
    <property type="nucleotide sequence ID" value="NZ_CH902578.1"/>
</dbReference>
<keyword evidence="3" id="KW-1185">Reference proteome</keyword>
<comment type="caution">
    <text evidence="2">The sequence shown here is derived from an EMBL/GenBank/DDBJ whole genome shotgun (WGS) entry which is preliminary data.</text>
</comment>
<sequence length="241" mass="25641">MYAGRRPIPLIGVSGSHVIILGTILAAIALTFDVVTSASLLIALTIHELGIVLGHRLAGHADVRFRLIPMPRSGPVSRDPHLTDLEHFFVVLMGPALGLAPMVLAFALSDLFAGHPLQHLFGTLALTLGAFNFIALLPIWPLSGGTLVQLMMRPGFPRVSALPAASLFAGMIGMSWATDTPGLFLISVIGALAYAIRPPIPKERPPMPGRALMTAIPAYLTTLSAFFLGGWWVLLVVTGQF</sequence>
<name>A3VLA2_9RHOB</name>
<feature type="transmembrane region" description="Helical" evidence="1">
    <location>
        <begin position="120"/>
        <end position="143"/>
    </location>
</feature>
<keyword evidence="1" id="KW-0472">Membrane</keyword>
<dbReference type="HOGENOM" id="CLU_1068745_0_0_5"/>
<gene>
    <name evidence="2" type="ORF">RB2654_18166</name>
</gene>
<feature type="transmembrane region" description="Helical" evidence="1">
    <location>
        <begin position="88"/>
        <end position="108"/>
    </location>
</feature>
<proteinExistence type="predicted"/>
<dbReference type="AlphaFoldDB" id="A3VLA2"/>
<keyword evidence="1" id="KW-1133">Transmembrane helix</keyword>
<dbReference type="Proteomes" id="UP000002931">
    <property type="component" value="Unassembled WGS sequence"/>
</dbReference>
<feature type="transmembrane region" description="Helical" evidence="1">
    <location>
        <begin position="182"/>
        <end position="200"/>
    </location>
</feature>
<protein>
    <submittedName>
        <fullName evidence="2">Uncharacterized protein</fullName>
    </submittedName>
</protein>
<feature type="transmembrane region" description="Helical" evidence="1">
    <location>
        <begin position="7"/>
        <end position="32"/>
    </location>
</feature>
<organism evidence="2 3">
    <name type="scientific">Maritimibacter alkaliphilus HTCC2654</name>
    <dbReference type="NCBI Taxonomy" id="314271"/>
    <lineage>
        <taxon>Bacteria</taxon>
        <taxon>Pseudomonadati</taxon>
        <taxon>Pseudomonadota</taxon>
        <taxon>Alphaproteobacteria</taxon>
        <taxon>Rhodobacterales</taxon>
        <taxon>Roseobacteraceae</taxon>
        <taxon>Maritimibacter</taxon>
    </lineage>
</organism>
<evidence type="ECO:0000313" key="2">
    <source>
        <dbReference type="EMBL" id="EAQ11021.1"/>
    </source>
</evidence>
<dbReference type="OrthoDB" id="7866850at2"/>
<keyword evidence="1" id="KW-0812">Transmembrane</keyword>
<dbReference type="EMBL" id="AAMT01000021">
    <property type="protein sequence ID" value="EAQ11021.1"/>
    <property type="molecule type" value="Genomic_DNA"/>
</dbReference>
<accession>A3VLA2</accession>
<feature type="transmembrane region" description="Helical" evidence="1">
    <location>
        <begin position="212"/>
        <end position="234"/>
    </location>
</feature>
<dbReference type="eggNOG" id="COG1994">
    <property type="taxonomic scope" value="Bacteria"/>
</dbReference>